<evidence type="ECO:0000256" key="1">
    <source>
        <dbReference type="ARBA" id="ARBA00022722"/>
    </source>
</evidence>
<proteinExistence type="predicted"/>
<dbReference type="SMART" id="SM00479">
    <property type="entry name" value="EXOIII"/>
    <property type="match status" value="1"/>
</dbReference>
<reference evidence="5 6" key="1">
    <citation type="submission" date="2022-08" db="EMBL/GenBank/DDBJ databases">
        <title>YIM 101645 draft genome.</title>
        <authorList>
            <person name="Chen X."/>
        </authorList>
    </citation>
    <scope>NUCLEOTIDE SEQUENCE [LARGE SCALE GENOMIC DNA]</scope>
    <source>
        <strain evidence="5 6">YIM 101645</strain>
    </source>
</reference>
<keyword evidence="6" id="KW-1185">Reference proteome</keyword>
<dbReference type="Gene3D" id="3.30.420.10">
    <property type="entry name" value="Ribonuclease H-like superfamily/Ribonuclease H"/>
    <property type="match status" value="1"/>
</dbReference>
<dbReference type="PANTHER" id="PTHR30231">
    <property type="entry name" value="DNA POLYMERASE III SUBUNIT EPSILON"/>
    <property type="match status" value="1"/>
</dbReference>
<dbReference type="PANTHER" id="PTHR30231:SF4">
    <property type="entry name" value="PROTEIN NEN2"/>
    <property type="match status" value="1"/>
</dbReference>
<protein>
    <submittedName>
        <fullName evidence="5">Exonuclease domain-containing protein</fullName>
    </submittedName>
</protein>
<comment type="caution">
    <text evidence="5">The sequence shown here is derived from an EMBL/GenBank/DDBJ whole genome shotgun (WGS) entry which is preliminary data.</text>
</comment>
<dbReference type="SUPFAM" id="SSF88659">
    <property type="entry name" value="Sigma3 and sigma4 domains of RNA polymerase sigma factors"/>
    <property type="match status" value="1"/>
</dbReference>
<dbReference type="InterPro" id="IPR036397">
    <property type="entry name" value="RNaseH_sf"/>
</dbReference>
<evidence type="ECO:0000256" key="3">
    <source>
        <dbReference type="ARBA" id="ARBA00022839"/>
    </source>
</evidence>
<gene>
    <name evidence="5" type="ORF">NYP18_13940</name>
</gene>
<dbReference type="PROSITE" id="PS00716">
    <property type="entry name" value="SIGMA70_2"/>
    <property type="match status" value="1"/>
</dbReference>
<dbReference type="Proteomes" id="UP001205965">
    <property type="component" value="Unassembled WGS sequence"/>
</dbReference>
<evidence type="ECO:0000313" key="5">
    <source>
        <dbReference type="EMBL" id="MCS5480742.1"/>
    </source>
</evidence>
<evidence type="ECO:0000256" key="2">
    <source>
        <dbReference type="ARBA" id="ARBA00022801"/>
    </source>
</evidence>
<feature type="domain" description="RNA polymerase sigma-70" evidence="4">
    <location>
        <begin position="606"/>
        <end position="632"/>
    </location>
</feature>
<dbReference type="InterPro" id="IPR007630">
    <property type="entry name" value="RNA_pol_sigma70_r4"/>
</dbReference>
<dbReference type="InterPro" id="IPR012337">
    <property type="entry name" value="RNaseH-like_sf"/>
</dbReference>
<dbReference type="InterPro" id="IPR029024">
    <property type="entry name" value="TerB-like"/>
</dbReference>
<evidence type="ECO:0000313" key="6">
    <source>
        <dbReference type="Proteomes" id="UP001205965"/>
    </source>
</evidence>
<dbReference type="CDD" id="cd06127">
    <property type="entry name" value="DEDDh"/>
    <property type="match status" value="1"/>
</dbReference>
<dbReference type="InterPro" id="IPR036420">
    <property type="entry name" value="BRCT_dom_sf"/>
</dbReference>
<dbReference type="InterPro" id="IPR013520">
    <property type="entry name" value="Ribonucl_H"/>
</dbReference>
<name>A0ABT2G384_9CORY</name>
<dbReference type="GO" id="GO:0004527">
    <property type="term" value="F:exonuclease activity"/>
    <property type="evidence" value="ECO:0007669"/>
    <property type="project" value="UniProtKB-KW"/>
</dbReference>
<dbReference type="SUPFAM" id="SSF53098">
    <property type="entry name" value="Ribonuclease H-like"/>
    <property type="match status" value="1"/>
</dbReference>
<dbReference type="InterPro" id="IPR036388">
    <property type="entry name" value="WH-like_DNA-bd_sf"/>
</dbReference>
<dbReference type="RefSeq" id="WP_259428803.1">
    <property type="nucleotide sequence ID" value="NZ_JANWTC010000017.1"/>
</dbReference>
<sequence length="1045" mass="113171">MPPVPHPVAVIDLETTGFGPADRVLEIGLVLLDRELQQEGTWQTLVQPERGFDNSHIHGVTATDLVRAPRFSGIAAELAELIDGRLIIAHNAPFDTRFLAAEYARLDVDLPEAGAWSSCTQQLSRGLLPGAPGRLADCLACTGLDNARPHAALADAQATAGLYRELVLKFGATQEGLAPLAWPVPVDLPREPVRVRDRVESDHWLERVAEGVPATGVAEVDGYRQLLRGALLDGNLSVSEIEQLVAAAEQWGLGQDELREIHLDYLRQLAVAAWADGVVTGADRARLHDIAVQLAVNADAVDELLAEPVYGEAEDVGLRPGDRVSFTGALTLGRDTWERRARAAGLDVGGVTRTCALLVTAEPDTMSGKARKARDYGVPIVDETTFARMLRDLVPPETVEEAPAVSYAGIFPWLTTLGVEPAGADDIAHAWLQRHRHVPMHELSPRLDPAEVPDSLPRTGAVMARWLNLWPRPLEASATQLSEVPGFGRLRLHRTLVAVIHSAIDAPETVDYLAVETEDIYLDDNPRPHAETVAEWLALLGQLPVLPHAEVPPAVAHALDTLAADPYWSDPAAAVVGRARAVLSGRIGSDPRDAEIFHGRILGTGTLEEIGARHGVTRERIRQLETGLKRRLVEPDDTLHLLLDALGRRYSPLAPAADLVRDLPALADDSFPLLDALAWLADDWEITDGWFQRTGFDADLSQALADFADDFGVVPLPALAEHLGVDATVLGARLASTATIHDGHILTRDRSAQDRAAALLAIEGEPLNSQDIIDRLGEANPRTLSNAMGADDRIIRTGRDRWALRDWGLEEYSGLAEWIGRRVEAGPVRVQHLIEEAVLTLGVSASSVRTYAASADFQTVDGMVSRVDEIQEPDTDPRETPGLYRIDGSLVLLTTVTADHLRGSGSGLPRGVAAALEVPMLGKRVLNSPLGEQTIGQSRTGATISTIRRFLEAAGIGEGERIWLTFTEEGGFDIQHASPRRTGLTGLAEILNATGLDTWLNPAETDVLPRINQAVGLDAGAPRRRTVSRFRYRRQDDIADLIADL</sequence>
<keyword evidence="3 5" id="KW-0269">Exonuclease</keyword>
<dbReference type="Gene3D" id="1.10.10.10">
    <property type="entry name" value="Winged helix-like DNA-binding domain superfamily/Winged helix DNA-binding domain"/>
    <property type="match status" value="1"/>
</dbReference>
<dbReference type="InterPro" id="IPR013324">
    <property type="entry name" value="RNA_pol_sigma_r3/r4-like"/>
</dbReference>
<keyword evidence="1" id="KW-0540">Nuclease</keyword>
<organism evidence="5 6">
    <name type="scientific">Corynebacterium lemuris</name>
    <dbReference type="NCBI Taxonomy" id="1859292"/>
    <lineage>
        <taxon>Bacteria</taxon>
        <taxon>Bacillati</taxon>
        <taxon>Actinomycetota</taxon>
        <taxon>Actinomycetes</taxon>
        <taxon>Mycobacteriales</taxon>
        <taxon>Corynebacteriaceae</taxon>
        <taxon>Corynebacterium</taxon>
    </lineage>
</organism>
<dbReference type="Pfam" id="PF04545">
    <property type="entry name" value="Sigma70_r4"/>
    <property type="match status" value="1"/>
</dbReference>
<dbReference type="EMBL" id="JANWTC010000017">
    <property type="protein sequence ID" value="MCS5480742.1"/>
    <property type="molecule type" value="Genomic_DNA"/>
</dbReference>
<keyword evidence="2" id="KW-0378">Hydrolase</keyword>
<dbReference type="InterPro" id="IPR000943">
    <property type="entry name" value="RNA_pol_sigma70"/>
</dbReference>
<accession>A0ABT2G384</accession>
<dbReference type="SUPFAM" id="SSF158682">
    <property type="entry name" value="TerB-like"/>
    <property type="match status" value="1"/>
</dbReference>
<dbReference type="Pfam" id="PF00929">
    <property type="entry name" value="RNase_T"/>
    <property type="match status" value="1"/>
</dbReference>
<dbReference type="PRINTS" id="PR00046">
    <property type="entry name" value="SIGMA70FCT"/>
</dbReference>
<evidence type="ECO:0000259" key="4">
    <source>
        <dbReference type="PROSITE" id="PS00716"/>
    </source>
</evidence>
<dbReference type="Gene3D" id="3.40.50.10190">
    <property type="entry name" value="BRCT domain"/>
    <property type="match status" value="1"/>
</dbReference>